<evidence type="ECO:0000256" key="1">
    <source>
        <dbReference type="ARBA" id="ARBA00022603"/>
    </source>
</evidence>
<dbReference type="InterPro" id="IPR002052">
    <property type="entry name" value="DNA_methylase_N6_adenine_CS"/>
</dbReference>
<dbReference type="CDD" id="cd02440">
    <property type="entry name" value="AdoMet_MTases"/>
    <property type="match status" value="1"/>
</dbReference>
<keyword evidence="1 4" id="KW-0489">Methyltransferase</keyword>
<dbReference type="AlphaFoldDB" id="A0A538SZE1"/>
<dbReference type="GO" id="GO:0003676">
    <property type="term" value="F:nucleic acid binding"/>
    <property type="evidence" value="ECO:0007669"/>
    <property type="project" value="InterPro"/>
</dbReference>
<dbReference type="EMBL" id="VBOS01000151">
    <property type="protein sequence ID" value="TMQ56736.1"/>
    <property type="molecule type" value="Genomic_DNA"/>
</dbReference>
<name>A0A538SZE1_UNCEI</name>
<dbReference type="InterPro" id="IPR004398">
    <property type="entry name" value="RNA_MeTrfase_RsmD"/>
</dbReference>
<evidence type="ECO:0000313" key="5">
    <source>
        <dbReference type="Proteomes" id="UP000317716"/>
    </source>
</evidence>
<dbReference type="PANTHER" id="PTHR43542:SF1">
    <property type="entry name" value="METHYLTRANSFERASE"/>
    <property type="match status" value="1"/>
</dbReference>
<dbReference type="PIRSF" id="PIRSF004553">
    <property type="entry name" value="CHP00095"/>
    <property type="match status" value="1"/>
</dbReference>
<dbReference type="PANTHER" id="PTHR43542">
    <property type="entry name" value="METHYLTRANSFERASE"/>
    <property type="match status" value="1"/>
</dbReference>
<evidence type="ECO:0000256" key="3">
    <source>
        <dbReference type="SAM" id="MobiDB-lite"/>
    </source>
</evidence>
<dbReference type="Proteomes" id="UP000317716">
    <property type="component" value="Unassembled WGS sequence"/>
</dbReference>
<evidence type="ECO:0000256" key="2">
    <source>
        <dbReference type="ARBA" id="ARBA00022679"/>
    </source>
</evidence>
<dbReference type="Gene3D" id="3.40.50.150">
    <property type="entry name" value="Vaccinia Virus protein VP39"/>
    <property type="match status" value="1"/>
</dbReference>
<proteinExistence type="predicted"/>
<feature type="region of interest" description="Disordered" evidence="3">
    <location>
        <begin position="1"/>
        <end position="23"/>
    </location>
</feature>
<dbReference type="InterPro" id="IPR029063">
    <property type="entry name" value="SAM-dependent_MTases_sf"/>
</dbReference>
<dbReference type="PROSITE" id="PS00092">
    <property type="entry name" value="N6_MTASE"/>
    <property type="match status" value="1"/>
</dbReference>
<sequence length="187" mass="19804">MRVIAGSLGGRRLTAPRGRNTRPTSDRVREALFMALEPLVDARVVDLFAGSGALGIEALSRGAAHADFVESDRAARAALEANLLGLGLGDRARIWALTLPAGLVRMSEELRAADLVLADPPYGGRIAAHTLAELGKEGVLRPGARVVVEHHAKDVLPDAAGGLQRVRERSYGETRVSTYRLEGLGGV</sequence>
<gene>
    <name evidence="4" type="primary">rsmD</name>
    <name evidence="4" type="ORF">E6K72_04530</name>
</gene>
<protein>
    <submittedName>
        <fullName evidence="4">16S rRNA (Guanine(966)-N(2))-methyltransferase RsmD</fullName>
        <ecNumber evidence="4">2.1.1.171</ecNumber>
    </submittedName>
</protein>
<dbReference type="GO" id="GO:0052913">
    <property type="term" value="F:16S rRNA (guanine(966)-N(2))-methyltransferase activity"/>
    <property type="evidence" value="ECO:0007669"/>
    <property type="project" value="UniProtKB-EC"/>
</dbReference>
<keyword evidence="2 4" id="KW-0808">Transferase</keyword>
<organism evidence="4 5">
    <name type="scientific">Eiseniibacteriota bacterium</name>
    <dbReference type="NCBI Taxonomy" id="2212470"/>
    <lineage>
        <taxon>Bacteria</taxon>
        <taxon>Candidatus Eiseniibacteriota</taxon>
    </lineage>
</organism>
<dbReference type="Pfam" id="PF03602">
    <property type="entry name" value="Cons_hypoth95"/>
    <property type="match status" value="1"/>
</dbReference>
<evidence type="ECO:0000313" key="4">
    <source>
        <dbReference type="EMBL" id="TMQ56736.1"/>
    </source>
</evidence>
<accession>A0A538SZE1</accession>
<reference evidence="4 5" key="1">
    <citation type="journal article" date="2019" name="Nat. Microbiol.">
        <title>Mediterranean grassland soil C-N compound turnover is dependent on rainfall and depth, and is mediated by genomically divergent microorganisms.</title>
        <authorList>
            <person name="Diamond S."/>
            <person name="Andeer P.F."/>
            <person name="Li Z."/>
            <person name="Crits-Christoph A."/>
            <person name="Burstein D."/>
            <person name="Anantharaman K."/>
            <person name="Lane K.R."/>
            <person name="Thomas B.C."/>
            <person name="Pan C."/>
            <person name="Northen T.R."/>
            <person name="Banfield J.F."/>
        </authorList>
    </citation>
    <scope>NUCLEOTIDE SEQUENCE [LARGE SCALE GENOMIC DNA]</scope>
    <source>
        <strain evidence="4">WS_2</strain>
    </source>
</reference>
<comment type="caution">
    <text evidence="4">The sequence shown here is derived from an EMBL/GenBank/DDBJ whole genome shotgun (WGS) entry which is preliminary data.</text>
</comment>
<dbReference type="EC" id="2.1.1.171" evidence="4"/>
<dbReference type="SUPFAM" id="SSF53335">
    <property type="entry name" value="S-adenosyl-L-methionine-dependent methyltransferases"/>
    <property type="match status" value="1"/>
</dbReference>
<dbReference type="NCBIfam" id="TIGR00095">
    <property type="entry name" value="16S rRNA (guanine(966)-N(2))-methyltransferase RsmD"/>
    <property type="match status" value="1"/>
</dbReference>